<name>A0A397GJH8_ASPTH</name>
<proteinExistence type="predicted"/>
<dbReference type="PANTHER" id="PTHR24198:SF165">
    <property type="entry name" value="ANKYRIN REPEAT-CONTAINING PROTEIN-RELATED"/>
    <property type="match status" value="1"/>
</dbReference>
<sequence>MYLFLCEILLLGFICVRYPDLQVKIPISFSTLLHSFTGPLTAAFEAGQASRVESRSSPKAKDVGYPSPRLFDMATYEIDPEIGLGPDDPGYWGVLHWQLHYACYRNDVARVNYILSLGADINFKNELGYTALEWANQVRHLDVAKCLLQNLNVQLHGYTMTAYHIRAKHTVIVRALLDLGVKGMLARNKDRHRGLIVIACQAGHPTILKMLMNCVPGYMITDYKQVYLQIAAAAHHDELLKVLRKRVGQEEAWIKNYFKPRTPVIPVQLPPRDLEYEKLFDEFINPEAYLP</sequence>
<dbReference type="Gene3D" id="1.25.40.20">
    <property type="entry name" value="Ankyrin repeat-containing domain"/>
    <property type="match status" value="1"/>
</dbReference>
<dbReference type="Proteomes" id="UP000215305">
    <property type="component" value="Unassembled WGS sequence"/>
</dbReference>
<dbReference type="SUPFAM" id="SSF48403">
    <property type="entry name" value="Ankyrin repeat"/>
    <property type="match status" value="1"/>
</dbReference>
<dbReference type="AlphaFoldDB" id="A0A397GJH8"/>
<keyword evidence="2 3" id="KW-0040">ANK repeat</keyword>
<dbReference type="SMART" id="SM00248">
    <property type="entry name" value="ANK"/>
    <property type="match status" value="4"/>
</dbReference>
<keyword evidence="4" id="KW-0732">Signal</keyword>
<evidence type="ECO:0000256" key="2">
    <source>
        <dbReference type="ARBA" id="ARBA00023043"/>
    </source>
</evidence>
<comment type="caution">
    <text evidence="5">The sequence shown here is derived from an EMBL/GenBank/DDBJ whole genome shotgun (WGS) entry which is preliminary data.</text>
</comment>
<organism evidence="5 6">
    <name type="scientific">Aspergillus thermomutatus</name>
    <name type="common">Neosartorya pseudofischeri</name>
    <dbReference type="NCBI Taxonomy" id="41047"/>
    <lineage>
        <taxon>Eukaryota</taxon>
        <taxon>Fungi</taxon>
        <taxon>Dikarya</taxon>
        <taxon>Ascomycota</taxon>
        <taxon>Pezizomycotina</taxon>
        <taxon>Eurotiomycetes</taxon>
        <taxon>Eurotiomycetidae</taxon>
        <taxon>Eurotiales</taxon>
        <taxon>Aspergillaceae</taxon>
        <taxon>Aspergillus</taxon>
        <taxon>Aspergillus subgen. Fumigati</taxon>
    </lineage>
</organism>
<evidence type="ECO:0000313" key="6">
    <source>
        <dbReference type="Proteomes" id="UP000215305"/>
    </source>
</evidence>
<dbReference type="InterPro" id="IPR002110">
    <property type="entry name" value="Ankyrin_rpt"/>
</dbReference>
<dbReference type="PANTHER" id="PTHR24198">
    <property type="entry name" value="ANKYRIN REPEAT AND PROTEIN KINASE DOMAIN-CONTAINING PROTEIN"/>
    <property type="match status" value="1"/>
</dbReference>
<feature type="repeat" description="ANK" evidence="3">
    <location>
        <begin position="99"/>
        <end position="126"/>
    </location>
</feature>
<dbReference type="GeneID" id="38123307"/>
<accession>A0A397GJH8</accession>
<feature type="signal peptide" evidence="4">
    <location>
        <begin position="1"/>
        <end position="19"/>
    </location>
</feature>
<protein>
    <submittedName>
        <fullName evidence="5">Uncharacterized protein</fullName>
    </submittedName>
</protein>
<reference evidence="5" key="1">
    <citation type="submission" date="2018-08" db="EMBL/GenBank/DDBJ databases">
        <title>Draft genome sequence of azole-resistant Aspergillus thermomutatus (Neosartorya pseudofischeri) strain HMR AF 39, isolated from a human nasal aspirate.</title>
        <authorList>
            <person name="Parent-Michaud M."/>
            <person name="Dufresne P.J."/>
            <person name="Fournier E."/>
            <person name="Martineau C."/>
            <person name="Moreira S."/>
            <person name="Perkins V."/>
            <person name="De Repentigny L."/>
            <person name="Dufresne S.F."/>
        </authorList>
    </citation>
    <scope>NUCLEOTIDE SEQUENCE [LARGE SCALE GENOMIC DNA]</scope>
    <source>
        <strain evidence="5">HMR AF 39</strain>
    </source>
</reference>
<feature type="chain" id="PRO_5017217308" evidence="4">
    <location>
        <begin position="20"/>
        <end position="291"/>
    </location>
</feature>
<evidence type="ECO:0000256" key="1">
    <source>
        <dbReference type="ARBA" id="ARBA00022737"/>
    </source>
</evidence>
<dbReference type="VEuPathDB" id="FungiDB:CDV56_101333"/>
<dbReference type="RefSeq" id="XP_026612691.1">
    <property type="nucleotide sequence ID" value="XM_026754952.1"/>
</dbReference>
<evidence type="ECO:0000256" key="4">
    <source>
        <dbReference type="SAM" id="SignalP"/>
    </source>
</evidence>
<gene>
    <name evidence="5" type="ORF">CDV56_101333</name>
</gene>
<dbReference type="InterPro" id="IPR036770">
    <property type="entry name" value="Ankyrin_rpt-contain_sf"/>
</dbReference>
<keyword evidence="6" id="KW-1185">Reference proteome</keyword>
<dbReference type="STRING" id="41047.A0A397GJH8"/>
<evidence type="ECO:0000313" key="5">
    <source>
        <dbReference type="EMBL" id="RHZ50339.1"/>
    </source>
</evidence>
<dbReference type="PROSITE" id="PS50088">
    <property type="entry name" value="ANK_REPEAT"/>
    <property type="match status" value="1"/>
</dbReference>
<evidence type="ECO:0000256" key="3">
    <source>
        <dbReference type="PROSITE-ProRule" id="PRU00023"/>
    </source>
</evidence>
<dbReference type="Pfam" id="PF12796">
    <property type="entry name" value="Ank_2"/>
    <property type="match status" value="1"/>
</dbReference>
<dbReference type="OrthoDB" id="194358at2759"/>
<keyword evidence="1" id="KW-0677">Repeat</keyword>
<dbReference type="EMBL" id="NKHU02000162">
    <property type="protein sequence ID" value="RHZ50339.1"/>
    <property type="molecule type" value="Genomic_DNA"/>
</dbReference>